<feature type="region of interest" description="Disordered" evidence="7">
    <location>
        <begin position="3035"/>
        <end position="3063"/>
    </location>
</feature>
<feature type="coiled-coil region" evidence="6">
    <location>
        <begin position="541"/>
        <end position="607"/>
    </location>
</feature>
<evidence type="ECO:0000256" key="7">
    <source>
        <dbReference type="SAM" id="MobiDB-lite"/>
    </source>
</evidence>
<keyword evidence="3" id="KW-0597">Phosphoprotein</keyword>
<keyword evidence="4 6" id="KW-0175">Coiled coil</keyword>
<evidence type="ECO:0000256" key="6">
    <source>
        <dbReference type="SAM" id="Coils"/>
    </source>
</evidence>
<feature type="region of interest" description="Disordered" evidence="7">
    <location>
        <begin position="1799"/>
        <end position="1821"/>
    </location>
</feature>
<feature type="coiled-coil region" evidence="6">
    <location>
        <begin position="3800"/>
        <end position="3827"/>
    </location>
</feature>
<evidence type="ECO:0000256" key="4">
    <source>
        <dbReference type="ARBA" id="ARBA00023054"/>
    </source>
</evidence>
<feature type="region of interest" description="Disordered" evidence="7">
    <location>
        <begin position="2279"/>
        <end position="2302"/>
    </location>
</feature>
<dbReference type="SMR" id="A0A482WXB2"/>
<feature type="coiled-coil region" evidence="6">
    <location>
        <begin position="2375"/>
        <end position="2423"/>
    </location>
</feature>
<feature type="coiled-coil region" evidence="6">
    <location>
        <begin position="2485"/>
        <end position="2551"/>
    </location>
</feature>
<keyword evidence="10" id="KW-1185">Reference proteome</keyword>
<feature type="coiled-coil region" evidence="6">
    <location>
        <begin position="2101"/>
        <end position="2128"/>
    </location>
</feature>
<dbReference type="GO" id="GO:0005737">
    <property type="term" value="C:cytoplasm"/>
    <property type="evidence" value="ECO:0007669"/>
    <property type="project" value="UniProtKB-ARBA"/>
</dbReference>
<dbReference type="PANTHER" id="PTHR45615:SF63">
    <property type="entry name" value="CHROMOSOME UNDETERMINED SCAFFOLD_10, WHOLE GENOME SHOTGUN SEQUENCE"/>
    <property type="match status" value="1"/>
</dbReference>
<keyword evidence="2" id="KW-0963">Cytoplasm</keyword>
<keyword evidence="5" id="KW-0206">Cytoskeleton</keyword>
<feature type="coiled-coil region" evidence="6">
    <location>
        <begin position="1614"/>
        <end position="1679"/>
    </location>
</feature>
<feature type="coiled-coil region" evidence="6">
    <location>
        <begin position="357"/>
        <end position="402"/>
    </location>
</feature>
<feature type="coiled-coil region" evidence="6">
    <location>
        <begin position="871"/>
        <end position="1098"/>
    </location>
</feature>
<feature type="domain" description="Pericentrin/AKAP-450 centrosomal targeting" evidence="8">
    <location>
        <begin position="3989"/>
        <end position="4062"/>
    </location>
</feature>
<feature type="coiled-coil region" evidence="6">
    <location>
        <begin position="1341"/>
        <end position="1427"/>
    </location>
</feature>
<feature type="coiled-coil region" evidence="6">
    <location>
        <begin position="3611"/>
        <end position="3666"/>
    </location>
</feature>
<evidence type="ECO:0000256" key="5">
    <source>
        <dbReference type="ARBA" id="ARBA00023212"/>
    </source>
</evidence>
<feature type="coiled-coil region" evidence="6">
    <location>
        <begin position="432"/>
        <end position="494"/>
    </location>
</feature>
<feature type="coiled-coil region" evidence="6">
    <location>
        <begin position="2778"/>
        <end position="2805"/>
    </location>
</feature>
<feature type="compositionally biased region" description="Polar residues" evidence="7">
    <location>
        <begin position="2286"/>
        <end position="2302"/>
    </location>
</feature>
<proteinExistence type="predicted"/>
<evidence type="ECO:0000313" key="10">
    <source>
        <dbReference type="Proteomes" id="UP000291343"/>
    </source>
</evidence>
<feature type="coiled-coil region" evidence="6">
    <location>
        <begin position="1752"/>
        <end position="1779"/>
    </location>
</feature>
<evidence type="ECO:0000256" key="2">
    <source>
        <dbReference type="ARBA" id="ARBA00022490"/>
    </source>
</evidence>
<evidence type="ECO:0000259" key="8">
    <source>
        <dbReference type="Pfam" id="PF10495"/>
    </source>
</evidence>
<evidence type="ECO:0000256" key="3">
    <source>
        <dbReference type="ARBA" id="ARBA00022553"/>
    </source>
</evidence>
<evidence type="ECO:0000313" key="9">
    <source>
        <dbReference type="EMBL" id="RZF38155.1"/>
    </source>
</evidence>
<dbReference type="GO" id="GO:0005815">
    <property type="term" value="C:microtubule organizing center"/>
    <property type="evidence" value="ECO:0007669"/>
    <property type="project" value="UniProtKB-SubCell"/>
</dbReference>
<dbReference type="InParanoid" id="A0A482WXB2"/>
<feature type="coiled-coil region" evidence="6">
    <location>
        <begin position="3866"/>
        <end position="3968"/>
    </location>
</feature>
<comment type="caution">
    <text evidence="9">The sequence shown here is derived from an EMBL/GenBank/DDBJ whole genome shotgun (WGS) entry which is preliminary data.</text>
</comment>
<dbReference type="EMBL" id="QKKF02022802">
    <property type="protein sequence ID" value="RZF38155.1"/>
    <property type="molecule type" value="Genomic_DNA"/>
</dbReference>
<feature type="coiled-coil region" evidence="6">
    <location>
        <begin position="3132"/>
        <end position="3410"/>
    </location>
</feature>
<dbReference type="InterPro" id="IPR019528">
    <property type="entry name" value="PACT_domain"/>
</dbReference>
<feature type="coiled-coil region" evidence="6">
    <location>
        <begin position="1868"/>
        <end position="1895"/>
    </location>
</feature>
<dbReference type="PANTHER" id="PTHR45615">
    <property type="entry name" value="MYOSIN HEAVY CHAIN, NON-MUSCLE"/>
    <property type="match status" value="1"/>
</dbReference>
<protein>
    <recommendedName>
        <fullName evidence="8">Pericentrin/AKAP-450 centrosomal targeting domain-containing protein</fullName>
    </recommendedName>
</protein>
<feature type="coiled-coil region" evidence="6">
    <location>
        <begin position="2575"/>
        <end position="2658"/>
    </location>
</feature>
<name>A0A482WXB2_LAOST</name>
<dbReference type="OrthoDB" id="2020852at2759"/>
<reference evidence="9 10" key="1">
    <citation type="journal article" date="2017" name="Gigascience">
        <title>Genome sequence of the small brown planthopper, Laodelphax striatellus.</title>
        <authorList>
            <person name="Zhu J."/>
            <person name="Jiang F."/>
            <person name="Wang X."/>
            <person name="Yang P."/>
            <person name="Bao Y."/>
            <person name="Zhao W."/>
            <person name="Wang W."/>
            <person name="Lu H."/>
            <person name="Wang Q."/>
            <person name="Cui N."/>
            <person name="Li J."/>
            <person name="Chen X."/>
            <person name="Luo L."/>
            <person name="Yu J."/>
            <person name="Kang L."/>
            <person name="Cui F."/>
        </authorList>
    </citation>
    <scope>NUCLEOTIDE SEQUENCE [LARGE SCALE GENOMIC DNA]</scope>
    <source>
        <strain evidence="9">Lst14</strain>
    </source>
</reference>
<dbReference type="Proteomes" id="UP000291343">
    <property type="component" value="Unassembled WGS sequence"/>
</dbReference>
<accession>A0A482WXB2</accession>
<feature type="coiled-coil region" evidence="6">
    <location>
        <begin position="3453"/>
        <end position="3494"/>
    </location>
</feature>
<dbReference type="STRING" id="195883.A0A482WXB2"/>
<gene>
    <name evidence="9" type="ORF">LSTR_LSTR005516</name>
</gene>
<feature type="coiled-coil region" evidence="6">
    <location>
        <begin position="2027"/>
        <end position="2061"/>
    </location>
</feature>
<comment type="subcellular location">
    <subcellularLocation>
        <location evidence="1">Cytoplasm</location>
        <location evidence="1">Cytoskeleton</location>
        <location evidence="1">Microtubule organizing center</location>
    </subcellularLocation>
</comment>
<organism evidence="9 10">
    <name type="scientific">Laodelphax striatellus</name>
    <name type="common">Small brown planthopper</name>
    <name type="synonym">Delphax striatella</name>
    <dbReference type="NCBI Taxonomy" id="195883"/>
    <lineage>
        <taxon>Eukaryota</taxon>
        <taxon>Metazoa</taxon>
        <taxon>Ecdysozoa</taxon>
        <taxon>Arthropoda</taxon>
        <taxon>Hexapoda</taxon>
        <taxon>Insecta</taxon>
        <taxon>Pterygota</taxon>
        <taxon>Neoptera</taxon>
        <taxon>Paraneoptera</taxon>
        <taxon>Hemiptera</taxon>
        <taxon>Auchenorrhyncha</taxon>
        <taxon>Fulgoroidea</taxon>
        <taxon>Delphacidae</taxon>
        <taxon>Criomorphinae</taxon>
        <taxon>Laodelphax</taxon>
    </lineage>
</organism>
<feature type="coiled-coil region" evidence="6">
    <location>
        <begin position="2842"/>
        <end position="2908"/>
    </location>
</feature>
<feature type="coiled-coil region" evidence="6">
    <location>
        <begin position="1148"/>
        <end position="1274"/>
    </location>
</feature>
<feature type="coiled-coil region" evidence="6">
    <location>
        <begin position="192"/>
        <end position="258"/>
    </location>
</feature>
<dbReference type="Pfam" id="PF10495">
    <property type="entry name" value="PACT_coil_coil"/>
    <property type="match status" value="1"/>
</dbReference>
<feature type="coiled-coil region" evidence="6">
    <location>
        <begin position="3741"/>
        <end position="3768"/>
    </location>
</feature>
<evidence type="ECO:0000256" key="1">
    <source>
        <dbReference type="ARBA" id="ARBA00004267"/>
    </source>
</evidence>
<feature type="coiled-coil region" evidence="6">
    <location>
        <begin position="712"/>
        <end position="816"/>
    </location>
</feature>
<sequence length="4170" mass="484416">MDDKQSAADSFSNKLKQYENADWNSKDRYKAECSHSSENKDIGILSSIHHESSTGFDGSDLLVAEGIAAQQKRSALPSKTKSPKHEEPLGPCQILRERIKSLEDGLKVRDSVISMIVKEIGEGDTSIDASVGPINSSLQLMHNQELSSAHSPKLQNLIQLLKKNGWDTVIDSHLLNQINDQSNVSGLNQMKFSNMELQLKEKEHTIRELNLELSKKSDIIAKNKEDYNRQHSKSCVEIKNLNSKIEKSSSELNKKSLELHETRDALHKTRSKMEENFRRQFSSISDFLKEHRGNGDNSLKLWLDDTIMKYVDSHENEVACYKKQIETLQSYIREYELSDHEHELELIASRKAHEAHASGYKEQVDSLLKEIDSIKKEYHKQIEKFENEIQRHIEEEETLKKQHSVENRKHHENFSEFLNTYDDLEKTYFKCKAELEKRNDAIKVINEELAKKNTEVELYLNEIHKYESIVESYKRETQNSNLLLENDRKQLETKYKAEIDSLYKNVDLYRSEINNLLDIAKCPIEEVKKILREHKCCELHIREMNHKYQTSEMQLQNIKQELLEMNHKYQTSEIQVQQIKQELTQSKECHEDEVASYRNQIFKLKEELGSLASFEERLMIELSNHIQLGDEFKSLLKPSGMEAYVLDNKNPDFSNFKFSSPGNQNFNLLSDHSGESPDGQEAYSMSKHMCNMSVQPHSISNTDRIRLGEALISEIQKELEGRRLELDQKESQIECIMKTNNDLNEHCKSLEAKYEELKNFTEEKIDEVESLNDSNKELSEKIERLESEKEHLMSKMEAMSDELSNRKAELENITDLFDFNSDDSGKRAHSLQMKRLFRNVPSSTPNVVAANAVAKFDKSKSNSHVKVIDMIVEQISHFNDLEEENEKLKRKIDEMTSETKENDYLSYVLKNELLSFQEKTQNLEKRLNLLECEKKNLYKFEKMIEQLSAKNKHLQETQDTLQSRIVQLEEENSVLERKCNEMKIKFTLDSAHDNDIGCETLENLILEFSKKAEEALSLKEELSVKQESINQLENELDRLRESKNNMQINIDVLMNDLLASEEKLTLLKQNRMDVGLEKRLLEQKLVSLQVKYDQLLNESERKAEISLQPNNISIEQDNENQSTELTCKKQLLRTRSMSSGDWCDNGNVEFAVSSLISLEQEKEFLKQKMKMFEQFLHKFLDSDCDRNELDIMKSNLRDMYEQLEVNFGNFSLKSNSLKESNFDQLITKFDNLEKQYKEACSVLNLEKQELQKHVHDLQSELLEMQEEMKKYQINSEKELFDKDLKIRQAELGLRALQLDNIATSYGLACKSDSKIDISKQYQKEMEKIHELAISKLKTVYLNQIEETNDKAEQRIRSIEGKFQAQIEALQQELKEKTLHLHDMKSKYLEGIFNSCSNEDLRTLAKKKEEFEENLAAIEKELDQEKKGCFNSLKSAFDSYLKVNNACLNQSLKKEQSADLEEFKKVLKVESDREKTELKCNIEAQLKEEYKTKVKNIEKEYKNDLNTLQWIIGYDENEDTVESRSTVLMNRLLRLVNWEYKKKLENFSEAWNLKYGEYISNVDKKLSELETQHPKYSADSELIGVEVSGESELEKALALKEKLINSSGEFYKFLLEFHKTSLENVLKNLKDAHNEVSSRVDELRVELDKGCLIASLEKKAEDLEKEKEELKSQLKSAIGLLSKEHETESVSVTNLLKDSSIVGDYIDHTSLIDVEAKVEEKLKKQYEEQFVKQRKYFENLVAELGKKFKTDANNSLKTMKQDEKNQLKRHRDDVMLASDQADSHKDTARNKPICEEQIATKKQCPESAQFSNSSSSRVPQSREEYLELPRDETDVIEEFGLPWKEPDCNLIEPGSDKNDTTQFGFESKLFHLENEKRELERVIETLSKQNNVNEDQILVLKREINAYRAMVSKSFCENCGKATGNNLSRVNLDSFGSSQHADHSDSKIDEKYEYLFKSLQQRVDFMAQNLSLEASVKSIVDYVKTSYESDIELMQFEYDRAAIRQNTRNEELIRKFDQCLEKINSQHLFEKEQLKKQMNDLVEDYEERLREQSEHVVRLIDSQKNLEAKHNEEMKFTKLEFEDYLVEILSDCISKFALQSSVMDIEASKEEYESELKQKTDDIAKVIQTEYENRLEEERRIMLKEFCELQRNTKVHLPKKEPLDLQEIEKQICEKYEQRLVSLTSKHEAELSNIKTHYELQIQQLIEKYECDPAEFMSNSSKCGMNDSVTLEALIKERDDLHKVVVSLRTAISDIGNYLLNCEDELNKTLIQSMISNYTDGDEVPGANNNNDPSDSLSECDSSMNVDKSKHVHFAPDVSTIIEGDGVEKRHDLSMEFRHELEMCMKRLKSEAAAVLQLTSASKPSTALRSVESRRLASVTRQLVDKNKQIKELNAQLKQAHEIIAKYEQDFVEIRAELDLEKSQREKDRANSSLELVYADRDIAEEAGTDHFQNLSELQAKARTMVNQSNESGFPSHTISIVEEMCQHVDHILDEARREKEDLQSQIDSADKQLRNTRKFLDDQANEREAERDEFTRAITKLKQQLQDKERDWMSKERFASERSAFENGSLLSKKVEALEQKVQETTNLLKETEEKKDSIDRELKEADQKVLVLKEIIRDLECQDRTKTQRQMTLEQRLDELERELESQKNDQNAMVLELEAMQDGSPRDINLKQLEEHFKKQFNPNVVEQMKSQLREMARSIQRQTKYMEGLNVHVSSASLSSPSEDISIREQLDLFKCQTPEGCRSPLLSLPTEEISLLQDQLSRHTKIEEIAMKRIRDQEMQLNSLQSRYEDVLAEKEVLQVKCDKQLSTIASTKTTLDEVRRRAEWQQNKCDAINLEKIAFLENELHSLHNSMKNKEREVAAHQQQISNLQRILGDKEAELCNYVDSQNNQVEFLQQKLKVMEIEKEKMIVMLSKMREGHNISLPALMEELLAEKNADIDHLEQMVKELRDGHVNTSFVESQNSSKKSSHSNSKGYRVSFAEDVEVSHINDDERTRDASNFSKVIQDFSPHFSSTVKTLEKSEQRMITPPLLNPILEDDSNAGGDFTASWERPTSPRNDAVQQEEIKVKLDMLQKELTWKADLIESYEKRLQDIPLLEGELKRARDDLASTISEISEDKKYYQEQLELMTVLQKQLNERESEVQELKDAIAVREENLIRVTSDVKSLQLILEKSQKKIEDAKKSALSDDTKRLSEEVERLKDENIHHVQEILVLKKELNKISVAEMNLLKENLSDEQKISEKLRNEVSSLLKEKDAVLLELEASKQKYVSLKKELDNTSSKLLMTEKEIEKLQKDLKSSTELNENLKKKLSEADHEINLMSRKMSLEMSNRVQKDSDDLNKMKDELERLRSINHCLESDCESLKKELNSMVGEATALTSIAESNSKMKALEVEVDKLRDEREMLLQSICTMKEKLDTEKSRCETVLSAAEAYKNSETLAQEKVLKEKELRTSAEKKSQFLKREYEKLKRAKKELEKKNTVLKDELDKEKKHTMELENSPSRARKTLADLQVTPVDAIEIIPLENQLSGSIDDLTGQLQNELDTSARLDDTLLSTLDMQANTPLSVLPSESLVAILQKVIQHGFKNLTREEMDHLYEELTLHSHRPPRIADLMERINKLQNELRKQLKIVDNLQEEINDERSCLSKEKERVLHLESELDRLQKIISYQEERLASLSSIVEQNKTQMSDLKLSLLKEKGNFKKLHVLFEGERDKIKQIQKEDTELIEDLRICLEKEKDSKVRLQLCLEQERERLQTLEAQLNAAQAAEQTAPRPFNQSDHLNKCLDEWRGKLTEIGVELEREKRHVDSLSAALNKEKQECEHLRTELYKKSAQCIDLQAEVDQLKCEIGKERSTNREINDKMKTIQEAEMRRQRNRAAAEEKLRRALERVKIQKRDLEVEVARLKTQLVTIKGEESLPSWSDDVESEPLLNQIKDVNLELEKLGREKKQLTSTVKALLEENEHLELLISQSTGKQFPESELSYFISLYIRSKSHRKALIWQKRYLMLSLQGYQDEGQRLAMKISSSLSVNRSWVPQLSITSKPSFKHAALVIIALTRMKKIMSYRKDILGIHYKTQSPMKEHLIRRKLKLSSPRSERMLSVPSPIREIDFLTSPQRNSNGRNEGLLKPTRLADYLETFNELQARLSQALSPPDNISLGVESKILSKVSH</sequence>